<name>A0A2T5ISI0_9GAMM</name>
<reference evidence="2 3" key="1">
    <citation type="submission" date="2018-04" db="EMBL/GenBank/DDBJ databases">
        <title>Genomic Encyclopedia of Archaeal and Bacterial Type Strains, Phase II (KMG-II): from individual species to whole genera.</title>
        <authorList>
            <person name="Goeker M."/>
        </authorList>
    </citation>
    <scope>NUCLEOTIDE SEQUENCE [LARGE SCALE GENOMIC DNA]</scope>
    <source>
        <strain evidence="2 3">DSM 5822</strain>
    </source>
</reference>
<proteinExistence type="predicted"/>
<dbReference type="EMBL" id="QAON01000028">
    <property type="protein sequence ID" value="PTQ86791.1"/>
    <property type="molecule type" value="Genomic_DNA"/>
</dbReference>
<evidence type="ECO:0000259" key="1">
    <source>
        <dbReference type="PROSITE" id="PS50943"/>
    </source>
</evidence>
<dbReference type="AlphaFoldDB" id="A0A2T5ISI0"/>
<keyword evidence="3" id="KW-1185">Reference proteome</keyword>
<dbReference type="PROSITE" id="PS50943">
    <property type="entry name" value="HTH_CROC1"/>
    <property type="match status" value="1"/>
</dbReference>
<dbReference type="GO" id="GO:0003677">
    <property type="term" value="F:DNA binding"/>
    <property type="evidence" value="ECO:0007669"/>
    <property type="project" value="InterPro"/>
</dbReference>
<dbReference type="SUPFAM" id="SSF47413">
    <property type="entry name" value="lambda repressor-like DNA-binding domains"/>
    <property type="match status" value="1"/>
</dbReference>
<protein>
    <recommendedName>
        <fullName evidence="1">HTH cro/C1-type domain-containing protein</fullName>
    </recommendedName>
</protein>
<accession>A0A2T5ISI0</accession>
<dbReference type="Proteomes" id="UP000244223">
    <property type="component" value="Unassembled WGS sequence"/>
</dbReference>
<feature type="domain" description="HTH cro/C1-type" evidence="1">
    <location>
        <begin position="14"/>
        <end position="42"/>
    </location>
</feature>
<evidence type="ECO:0000313" key="3">
    <source>
        <dbReference type="Proteomes" id="UP000244223"/>
    </source>
</evidence>
<gene>
    <name evidence="2" type="ORF">C8N29_12810</name>
</gene>
<dbReference type="CDD" id="cd00093">
    <property type="entry name" value="HTH_XRE"/>
    <property type="match status" value="1"/>
</dbReference>
<organism evidence="2 3">
    <name type="scientific">Agitococcus lubricus</name>
    <dbReference type="NCBI Taxonomy" id="1077255"/>
    <lineage>
        <taxon>Bacteria</taxon>
        <taxon>Pseudomonadati</taxon>
        <taxon>Pseudomonadota</taxon>
        <taxon>Gammaproteobacteria</taxon>
        <taxon>Moraxellales</taxon>
        <taxon>Moraxellaceae</taxon>
        <taxon>Agitococcus</taxon>
    </lineage>
</organism>
<comment type="caution">
    <text evidence="2">The sequence shown here is derived from an EMBL/GenBank/DDBJ whole genome shotgun (WGS) entry which is preliminary data.</text>
</comment>
<dbReference type="InterPro" id="IPR010982">
    <property type="entry name" value="Lambda_DNA-bd_dom_sf"/>
</dbReference>
<dbReference type="InterPro" id="IPR001387">
    <property type="entry name" value="Cro/C1-type_HTH"/>
</dbReference>
<evidence type="ECO:0000313" key="2">
    <source>
        <dbReference type="EMBL" id="PTQ86791.1"/>
    </source>
</evidence>
<sequence>MAGIDEFSASARMNRYEKGIHEPHFATVEKIAEVMGLPTAYFYCQEDDAAELLSLFHHMSAEAKTQLLIMAKR</sequence>
<dbReference type="Gene3D" id="1.10.260.40">
    <property type="entry name" value="lambda repressor-like DNA-binding domains"/>
    <property type="match status" value="1"/>
</dbReference>